<name>A0A0B7BNE7_9EUPU</name>
<dbReference type="InterPro" id="IPR050440">
    <property type="entry name" value="Laminin/Netrin_ECM"/>
</dbReference>
<feature type="compositionally biased region" description="Polar residues" evidence="13">
    <location>
        <begin position="2176"/>
        <end position="2186"/>
    </location>
</feature>
<evidence type="ECO:0000256" key="7">
    <source>
        <dbReference type="ARBA" id="ARBA00023157"/>
    </source>
</evidence>
<feature type="coiled-coil region" evidence="12">
    <location>
        <begin position="1138"/>
        <end position="1200"/>
    </location>
</feature>
<keyword evidence="5" id="KW-0677">Repeat</keyword>
<dbReference type="InterPro" id="IPR000034">
    <property type="entry name" value="Laminin_IV"/>
</dbReference>
<evidence type="ECO:0000259" key="15">
    <source>
        <dbReference type="PROSITE" id="PS50027"/>
    </source>
</evidence>
<evidence type="ECO:0000256" key="13">
    <source>
        <dbReference type="SAM" id="MobiDB-lite"/>
    </source>
</evidence>
<dbReference type="FunFam" id="2.10.25.10:FF:000189">
    <property type="entry name" value="Laminin subunit alpha 2"/>
    <property type="match status" value="1"/>
</dbReference>
<feature type="domain" description="Laminin EGF-like" evidence="15">
    <location>
        <begin position="305"/>
        <end position="355"/>
    </location>
</feature>
<evidence type="ECO:0000256" key="11">
    <source>
        <dbReference type="PROSITE-ProRule" id="PRU00460"/>
    </source>
</evidence>
<evidence type="ECO:0000259" key="14">
    <source>
        <dbReference type="PROSITE" id="PS50025"/>
    </source>
</evidence>
<dbReference type="FunFam" id="2.10.25.10:FF:000106">
    <property type="entry name" value="Heparan sulfate proteoglycan 2"/>
    <property type="match status" value="1"/>
</dbReference>
<feature type="disulfide bond" evidence="11">
    <location>
        <begin position="229"/>
        <end position="238"/>
    </location>
</feature>
<evidence type="ECO:0008006" key="18">
    <source>
        <dbReference type="Google" id="ProtNLM"/>
    </source>
</evidence>
<dbReference type="PANTHER" id="PTHR10574">
    <property type="entry name" value="NETRIN/LAMININ-RELATED"/>
    <property type="match status" value="1"/>
</dbReference>
<evidence type="ECO:0000256" key="2">
    <source>
        <dbReference type="ARBA" id="ARBA00022525"/>
    </source>
</evidence>
<sequence length="2413" mass="264565">MDECETEQVTQAVPLELNGRVIKPGQYIFIVHYYMPTEPGLSIPVTVYVDGKVSTGVFNPHFCPSAVGCRGTITFDQSGGNTIRLTGTDVRAVFNGTKGGQIWLDYLLIVPADQFSKDYLDLSPIDKSEYFLSLCVDEGFQLRTDIDFCKQGTFTLTTNFNNGALDCNCNPDGSLSFTCDTFGGQCQCRDNIIGRQCSVCRPGYYGYPSCKPCNCPFGLCHEVTGECICPPRVQGDRCDTCEPEAYGYDALIGCQRCSCNYNGVLEGDLNCDQISGQCNCKPGVGGRRCDICLAGYHSFPHCQDCGCDIKGTVEQICDKVTAHCLCKDNVEGPRCNRCIDGTFSLSSDNPKGCIQCFCFGHTTRCDSAGLSWDVITDMKGWTATNSGGESIQEAGSTIRLSNADNVLDDDDIYWVAPSVYLGRKINSYGGNLQFAVLFTLPRERDSEGLVQPDVILKGNNMTIVHFHDTHPLPSTSFAVSVPLLEYNFKHEQTNNPVSREQFMMILTNIESLQIRASYYTVMGEVRLSDVTLEIASDTGTGELADSVESCQCSPNYIGLSCERCAPSYYRARSSPYLGICVKCNCNGHSEDCSVETGECFNCRDGTTGPHCELCLAGYFGEPTIGGCRICPCPLPISSNNFATTCQQARDVYAITCSCFPGYAGPQCQICAPGYYGDPVIEGNYCQPCRCSGNIDILNPNSCDRLTGACLLCENYSDGPDCSHCLDWYWGDAVVRKDCQACTCDRCGSVSCNKDFGVCQCKPNIEGNNCEKCRPNTWGYGFCDGCRDCNCGIGSVTPQCDQLTGNCQCQPGVEGEKCDKCQANHWNYGPGGCEVCDCLHDGAVGCDPLTGRCQCHPGVTGDKCDRCLPRWVLVPNRGCRECDYCVHLLLDDLDVLTRNVSVISRQLGEVSIGVGAFNKLSHYNDSVNSLRPQVDDASKLDMDDFKKLLVLVQEELIVLEKEGRNIYGQTENIVFEANNLPRDVHNLSTEAFEVQRIVRDLNIFAEETLRSIERVRQQLLSTSSVRNIDYFITEGERITQDIASQNFSAYNESSNEKVELAKQALESVATLKGEVTSSLNHTIELGKDVNDADSRLYDLQNSSRFSVFNSEAAVNTIRRLKAVQLENLTRSLKTIRSAIKDREDLIKAAVDLLSEAEKNLNNADSAVQAIELESSRAESAIPELQNKVYEVKDKLDNLKNLTDQSQVHAKELVTAAEDLDKMYENTRGKSESAVAAGQASTNILNAILEAKNSSEQAFRDSEAAWDESVGTSTNVSEILKYSYDLRDKAEQLSDDTKSSLRNELDENEDMLTEAEVNSKGVREQLEAIDHDMNRLKETDLTDKINQVVEKAKNAAEIVDQVVQRSNPITNEMPSNQAKMNYILLNTPKASEELRQALDNLNSAIKSKPEVETLLNGLTVNADRLVEVGRTLEVSVAALKEKIARARDEANRIKVGLRFMGNSTVTLRNPPNLEEAGSYSKVSVFFKSTQLDALLLYVGNNQNTDDSNVSRPGQPVPNKEAAKIRIARQLTDFQSDFLSLELKDGRLVFTFNLGSGPAIIIGSRTVNDGEWHQAIAERIGKTGTLTIKSNVQEDDVTEGTSQGTFTVLELNPIGTLFLVGGVPVNVRIPPDITSKSFEGGIEDLKFDEEPIGLWNFLEGDNNYVGENQRDFLKEIFTEGVRFNGMGYSVLSRDSLRIKPERTRVSMVFKTYADSGVLFYIGYKDFLSVELLGGRVNFAYDLGGGLTQVSTQGTYNNGEWHKVTVDRDKRKAILIIDDRIEELSVVSAGTLNNLESSEDVYIGGTDSDRNLPGIIENVGFDGCIKDTVVGSVGVDPFDNKRAKGIVRGCVPKFARIVSFPSTGNGYVGTEKVSIGSMFDVTFKMKTMQPNALLMFATDSSQSNTFSVALSNGRIVVIERLGTLSSQLTSRVNSYGDGKWHYISIMKMQQKLTMSIDDTQMIDTQGGPGELLTDSPLYFGGIPSDLQVSVSTEVVPVTRSIDGCLGDITINKKFKNLAYVKKDGSVSLAECSVDKAVKPKVSPSLSPDQCALPIRSSDTEDEEAEVSGFRFGTHPDSRQEFTQLPVRIRVQPVKAAVTFKTASPNGVIFYAADLQHVDYFGVHLLNGKVTFGFNFGSGRAVIVSQKTYNDDQWHTVKFSRDGQDGTLDIDGERVGGARSPGNTKSLNTRGPNYVGGLPEEQRKKAVSNLEEGAVGFNGCLKDFTFNMIPLSSSPKEFHVFQCSNAKESGTFFGQSGGYVQLYDKFKVGRDLDIAIDIKPRSQEGVLLSVHGNGSDFVVLQVSDGAVIFTVDNGAGPISIQYVPPTQNSLCDGQWHSIRAIKNKHILTLAIDGVNVAEPQHGKAEISAADTNDPLYIGGVADFLSRGIVANGDYVGCIRNLRLNMSYNMLPPEHYQAM</sequence>
<feature type="domain" description="Laminin G" evidence="14">
    <location>
        <begin position="2244"/>
        <end position="2413"/>
    </location>
</feature>
<feature type="domain" description="Laminin G" evidence="14">
    <location>
        <begin position="2064"/>
        <end position="2238"/>
    </location>
</feature>
<feature type="disulfide bond" evidence="11">
    <location>
        <begin position="280"/>
        <end position="289"/>
    </location>
</feature>
<dbReference type="InterPro" id="IPR056863">
    <property type="entry name" value="LMN_ATRN_NET-like_EGF"/>
</dbReference>
<evidence type="ECO:0000256" key="10">
    <source>
        <dbReference type="PROSITE-ProRule" id="PRU00122"/>
    </source>
</evidence>
<evidence type="ECO:0000256" key="12">
    <source>
        <dbReference type="SAM" id="Coils"/>
    </source>
</evidence>
<dbReference type="Gene3D" id="2.60.120.200">
    <property type="match status" value="5"/>
</dbReference>
<dbReference type="Pfam" id="PF02210">
    <property type="entry name" value="Laminin_G_2"/>
    <property type="match status" value="4"/>
</dbReference>
<dbReference type="InterPro" id="IPR013320">
    <property type="entry name" value="ConA-like_dom_sf"/>
</dbReference>
<dbReference type="FunFam" id="2.10.25.10:FF:000083">
    <property type="entry name" value="Laminin subunit alpha"/>
    <property type="match status" value="1"/>
</dbReference>
<dbReference type="SUPFAM" id="SSF57196">
    <property type="entry name" value="EGF/Laminin"/>
    <property type="match status" value="9"/>
</dbReference>
<dbReference type="PROSITE" id="PS50025">
    <property type="entry name" value="LAM_G_DOMAIN"/>
    <property type="match status" value="5"/>
</dbReference>
<dbReference type="SMART" id="SM00180">
    <property type="entry name" value="EGF_Lam"/>
    <property type="match status" value="11"/>
</dbReference>
<keyword evidence="12" id="KW-0175">Coiled coil</keyword>
<feature type="domain" description="Laminin IV type A" evidence="16">
    <location>
        <begin position="376"/>
        <end position="549"/>
    </location>
</feature>
<dbReference type="Pfam" id="PF24973">
    <property type="entry name" value="EGF_LMN_ATRN"/>
    <property type="match status" value="1"/>
</dbReference>
<dbReference type="CDD" id="cd00055">
    <property type="entry name" value="EGF_Lam"/>
    <property type="match status" value="11"/>
</dbReference>
<feature type="disulfide bond" evidence="11">
    <location>
        <begin position="188"/>
        <end position="197"/>
    </location>
</feature>
<evidence type="ECO:0000256" key="5">
    <source>
        <dbReference type="ARBA" id="ARBA00022737"/>
    </source>
</evidence>
<evidence type="ECO:0000256" key="3">
    <source>
        <dbReference type="ARBA" id="ARBA00022530"/>
    </source>
</evidence>
<feature type="domain" description="Laminin EGF-like" evidence="15">
    <location>
        <begin position="741"/>
        <end position="787"/>
    </location>
</feature>
<proteinExistence type="predicted"/>
<feature type="region of interest" description="Disordered" evidence="13">
    <location>
        <begin position="2167"/>
        <end position="2193"/>
    </location>
</feature>
<dbReference type="PROSITE" id="PS50027">
    <property type="entry name" value="EGF_LAM_2"/>
    <property type="match status" value="8"/>
</dbReference>
<evidence type="ECO:0000256" key="8">
    <source>
        <dbReference type="ARBA" id="ARBA00023180"/>
    </source>
</evidence>
<dbReference type="GO" id="GO:0009888">
    <property type="term" value="P:tissue development"/>
    <property type="evidence" value="ECO:0007669"/>
    <property type="project" value="TreeGrafter"/>
</dbReference>
<feature type="coiled-coil region" evidence="12">
    <location>
        <begin position="1427"/>
        <end position="1454"/>
    </location>
</feature>
<keyword evidence="9 11" id="KW-0424">Laminin EGF-like domain</keyword>
<keyword evidence="2" id="KW-0964">Secreted</keyword>
<comment type="subcellular location">
    <subcellularLocation>
        <location evidence="1">Secreted</location>
        <location evidence="1">Extracellular space</location>
        <location evidence="1">Extracellular matrix</location>
        <location evidence="1">Basement membrane</location>
    </subcellularLocation>
</comment>
<evidence type="ECO:0000313" key="17">
    <source>
        <dbReference type="EMBL" id="CEK93690.1"/>
    </source>
</evidence>
<feature type="disulfide bond" evidence="11">
    <location>
        <begin position="307"/>
        <end position="324"/>
    </location>
</feature>
<dbReference type="Pfam" id="PF00052">
    <property type="entry name" value="Laminin_B"/>
    <property type="match status" value="1"/>
</dbReference>
<feature type="disulfide bond" evidence="11">
    <location>
        <begin position="602"/>
        <end position="611"/>
    </location>
</feature>
<dbReference type="Pfam" id="PF00054">
    <property type="entry name" value="Laminin_G_1"/>
    <property type="match status" value="1"/>
</dbReference>
<feature type="domain" description="Laminin G" evidence="14">
    <location>
        <begin position="1853"/>
        <end position="2027"/>
    </location>
</feature>
<dbReference type="PROSITE" id="PS51115">
    <property type="entry name" value="LAMININ_IVA"/>
    <property type="match status" value="1"/>
</dbReference>
<keyword evidence="8" id="KW-0325">Glycoprotein</keyword>
<dbReference type="Gene3D" id="2.10.25.10">
    <property type="entry name" value="Laminin"/>
    <property type="match status" value="11"/>
</dbReference>
<dbReference type="InterPro" id="IPR010307">
    <property type="entry name" value="Laminin_dom_II"/>
</dbReference>
<feature type="disulfide bond" evidence="11">
    <location>
        <begin position="169"/>
        <end position="186"/>
    </location>
</feature>
<feature type="disulfide bond" evidence="11">
    <location>
        <begin position="854"/>
        <end position="863"/>
    </location>
</feature>
<feature type="domain" description="Laminin EGF-like" evidence="15">
    <location>
        <begin position="835"/>
        <end position="880"/>
    </location>
</feature>
<evidence type="ECO:0000256" key="4">
    <source>
        <dbReference type="ARBA" id="ARBA00022729"/>
    </source>
</evidence>
<keyword evidence="4" id="KW-0732">Signal</keyword>
<dbReference type="CDD" id="cd00110">
    <property type="entry name" value="LamG"/>
    <property type="match status" value="5"/>
</dbReference>
<dbReference type="InterPro" id="IPR000742">
    <property type="entry name" value="EGF"/>
</dbReference>
<dbReference type="InterPro" id="IPR002049">
    <property type="entry name" value="LE_dom"/>
</dbReference>
<feature type="disulfide bond" evidence="11">
    <location>
        <begin position="760"/>
        <end position="769"/>
    </location>
</feature>
<feature type="disulfide bond" evidence="11">
    <location>
        <begin position="305"/>
        <end position="317"/>
    </location>
</feature>
<feature type="disulfide bond" evidence="11">
    <location>
        <begin position="167"/>
        <end position="179"/>
    </location>
</feature>
<feature type="domain" description="Laminin EGF-like" evidence="15">
    <location>
        <begin position="167"/>
        <end position="212"/>
    </location>
</feature>
<dbReference type="GO" id="GO:0009887">
    <property type="term" value="P:animal organ morphogenesis"/>
    <property type="evidence" value="ECO:0007669"/>
    <property type="project" value="TreeGrafter"/>
</dbReference>
<feature type="domain" description="Laminin EGF-like" evidence="15">
    <location>
        <begin position="257"/>
        <end position="304"/>
    </location>
</feature>
<organism evidence="17">
    <name type="scientific">Arion vulgaris</name>
    <dbReference type="NCBI Taxonomy" id="1028688"/>
    <lineage>
        <taxon>Eukaryota</taxon>
        <taxon>Metazoa</taxon>
        <taxon>Spiralia</taxon>
        <taxon>Lophotrochozoa</taxon>
        <taxon>Mollusca</taxon>
        <taxon>Gastropoda</taxon>
        <taxon>Heterobranchia</taxon>
        <taxon>Euthyneura</taxon>
        <taxon>Panpulmonata</taxon>
        <taxon>Eupulmonata</taxon>
        <taxon>Stylommatophora</taxon>
        <taxon>Helicina</taxon>
        <taxon>Arionoidea</taxon>
        <taxon>Arionidae</taxon>
        <taxon>Arion</taxon>
    </lineage>
</organism>
<dbReference type="GO" id="GO:0005604">
    <property type="term" value="C:basement membrane"/>
    <property type="evidence" value="ECO:0007669"/>
    <property type="project" value="UniProtKB-SubCell"/>
</dbReference>
<feature type="disulfide bond" evidence="11">
    <location>
        <begin position="808"/>
        <end position="817"/>
    </location>
</feature>
<dbReference type="PROSITE" id="PS00022">
    <property type="entry name" value="EGF_1"/>
    <property type="match status" value="1"/>
</dbReference>
<feature type="domain" description="Laminin EGF-like" evidence="15">
    <location>
        <begin position="583"/>
        <end position="629"/>
    </location>
</feature>
<accession>A0A0B7BNE7</accession>
<keyword evidence="7 11" id="KW-1015">Disulfide bond</keyword>
<dbReference type="PROSITE" id="PS01248">
    <property type="entry name" value="EGF_LAM_1"/>
    <property type="match status" value="5"/>
</dbReference>
<reference evidence="17" key="1">
    <citation type="submission" date="2014-12" db="EMBL/GenBank/DDBJ databases">
        <title>Insight into the proteome of Arion vulgaris.</title>
        <authorList>
            <person name="Aradska J."/>
            <person name="Bulat T."/>
            <person name="Smidak R."/>
            <person name="Sarate P."/>
            <person name="Gangsoo J."/>
            <person name="Sialana F."/>
            <person name="Bilban M."/>
            <person name="Lubec G."/>
        </authorList>
    </citation>
    <scope>NUCLEOTIDE SEQUENCE</scope>
    <source>
        <tissue evidence="17">Skin</tissue>
    </source>
</reference>
<keyword evidence="6" id="KW-0084">Basement membrane</keyword>
<dbReference type="Pfam" id="PF00053">
    <property type="entry name" value="EGF_laminin"/>
    <property type="match status" value="9"/>
</dbReference>
<dbReference type="FunFam" id="2.10.25.10:FF:000051">
    <property type="entry name" value="Laminin subunit alpha 4"/>
    <property type="match status" value="1"/>
</dbReference>
<feature type="domain" description="Laminin G" evidence="14">
    <location>
        <begin position="1454"/>
        <end position="1666"/>
    </location>
</feature>
<dbReference type="SMART" id="SM00282">
    <property type="entry name" value="LamG"/>
    <property type="match status" value="5"/>
</dbReference>
<feature type="domain" description="Laminin EGF-like" evidence="15">
    <location>
        <begin position="213"/>
        <end position="256"/>
    </location>
</feature>
<evidence type="ECO:0000259" key="16">
    <source>
        <dbReference type="PROSITE" id="PS51115"/>
    </source>
</evidence>
<dbReference type="PRINTS" id="PR00011">
    <property type="entry name" value="EGFLAMININ"/>
</dbReference>
<evidence type="ECO:0000256" key="1">
    <source>
        <dbReference type="ARBA" id="ARBA00004302"/>
    </source>
</evidence>
<dbReference type="InterPro" id="IPR001791">
    <property type="entry name" value="Laminin_G"/>
</dbReference>
<dbReference type="FunFam" id="2.10.25.10:FF:000407">
    <property type="entry name" value="Laminin subunit alpha-3"/>
    <property type="match status" value="1"/>
</dbReference>
<dbReference type="SMART" id="SM00181">
    <property type="entry name" value="EGF"/>
    <property type="match status" value="6"/>
</dbReference>
<feature type="domain" description="Laminin G" evidence="14">
    <location>
        <begin position="1677"/>
        <end position="1846"/>
    </location>
</feature>
<dbReference type="EMBL" id="HACG01046825">
    <property type="protein sequence ID" value="CEK93690.1"/>
    <property type="molecule type" value="Transcribed_RNA"/>
</dbReference>
<dbReference type="SUPFAM" id="SSF49899">
    <property type="entry name" value="Concanavalin A-like lectins/glucanases"/>
    <property type="match status" value="5"/>
</dbReference>
<evidence type="ECO:0000256" key="6">
    <source>
        <dbReference type="ARBA" id="ARBA00022869"/>
    </source>
</evidence>
<feature type="disulfide bond" evidence="10">
    <location>
        <begin position="2000"/>
        <end position="2027"/>
    </location>
</feature>
<comment type="caution">
    <text evidence="11">Lacks conserved residue(s) required for the propagation of feature annotation.</text>
</comment>
<feature type="disulfide bond" evidence="11">
    <location>
        <begin position="326"/>
        <end position="335"/>
    </location>
</feature>
<dbReference type="SMART" id="SM00281">
    <property type="entry name" value="LamB"/>
    <property type="match status" value="1"/>
</dbReference>
<gene>
    <name evidence="17" type="primary">ORF196641</name>
</gene>
<dbReference type="GO" id="GO:0007155">
    <property type="term" value="P:cell adhesion"/>
    <property type="evidence" value="ECO:0007669"/>
    <property type="project" value="InterPro"/>
</dbReference>
<keyword evidence="3" id="KW-0272">Extracellular matrix</keyword>
<dbReference type="PANTHER" id="PTHR10574:SF406">
    <property type="entry name" value="LAMININ SUBUNIT ALPHA 5"/>
    <property type="match status" value="1"/>
</dbReference>
<dbReference type="FunFam" id="2.10.25.10:FF:000209">
    <property type="entry name" value="Laminin subunit alpha 5"/>
    <property type="match status" value="1"/>
</dbReference>
<evidence type="ECO:0000256" key="9">
    <source>
        <dbReference type="ARBA" id="ARBA00023292"/>
    </source>
</evidence>
<protein>
    <recommendedName>
        <fullName evidence="18">Laminin subunit alpha</fullName>
    </recommendedName>
</protein>
<dbReference type="Pfam" id="PF06009">
    <property type="entry name" value="Laminin_II"/>
    <property type="match status" value="1"/>
</dbReference>
<feature type="domain" description="Laminin EGF-like" evidence="15">
    <location>
        <begin position="788"/>
        <end position="834"/>
    </location>
</feature>